<feature type="repeat" description="ANK" evidence="4">
    <location>
        <begin position="363"/>
        <end position="395"/>
    </location>
</feature>
<comment type="caution">
    <text evidence="7">The sequence shown here is derived from an EMBL/GenBank/DDBJ whole genome shotgun (WGS) entry which is preliminary data.</text>
</comment>
<organism evidence="7 8">
    <name type="scientific">Onychostoma macrolepis</name>
    <dbReference type="NCBI Taxonomy" id="369639"/>
    <lineage>
        <taxon>Eukaryota</taxon>
        <taxon>Metazoa</taxon>
        <taxon>Chordata</taxon>
        <taxon>Craniata</taxon>
        <taxon>Vertebrata</taxon>
        <taxon>Euteleostomi</taxon>
        <taxon>Actinopterygii</taxon>
        <taxon>Neopterygii</taxon>
        <taxon>Teleostei</taxon>
        <taxon>Ostariophysi</taxon>
        <taxon>Cypriniformes</taxon>
        <taxon>Cyprinidae</taxon>
        <taxon>Acrossocheilinae</taxon>
        <taxon>Onychostoma</taxon>
    </lineage>
</organism>
<dbReference type="Proteomes" id="UP000579812">
    <property type="component" value="Unassembled WGS sequence"/>
</dbReference>
<dbReference type="CDD" id="cd03716">
    <property type="entry name" value="SOCS_ASB_like"/>
    <property type="match status" value="1"/>
</dbReference>
<dbReference type="InterPro" id="IPR036036">
    <property type="entry name" value="SOCS_box-like_dom_sf"/>
</dbReference>
<evidence type="ECO:0000256" key="5">
    <source>
        <dbReference type="SAM" id="MobiDB-lite"/>
    </source>
</evidence>
<dbReference type="SMART" id="SM00248">
    <property type="entry name" value="ANK"/>
    <property type="match status" value="10"/>
</dbReference>
<dbReference type="PROSITE" id="PS50297">
    <property type="entry name" value="ANK_REP_REGION"/>
    <property type="match status" value="7"/>
</dbReference>
<evidence type="ECO:0000256" key="2">
    <source>
        <dbReference type="ARBA" id="ARBA00022737"/>
    </source>
</evidence>
<dbReference type="InterPro" id="IPR001496">
    <property type="entry name" value="SOCS_box"/>
</dbReference>
<evidence type="ECO:0000256" key="1">
    <source>
        <dbReference type="ARBA" id="ARBA00004906"/>
    </source>
</evidence>
<feature type="repeat" description="ANK" evidence="4">
    <location>
        <begin position="94"/>
        <end position="126"/>
    </location>
</feature>
<dbReference type="GO" id="GO:0035556">
    <property type="term" value="P:intracellular signal transduction"/>
    <property type="evidence" value="ECO:0007669"/>
    <property type="project" value="InterPro"/>
</dbReference>
<feature type="repeat" description="ANK" evidence="4">
    <location>
        <begin position="259"/>
        <end position="291"/>
    </location>
</feature>
<protein>
    <recommendedName>
        <fullName evidence="6">SOCS box domain-containing protein</fullName>
    </recommendedName>
</protein>
<reference evidence="7 8" key="1">
    <citation type="submission" date="2020-04" db="EMBL/GenBank/DDBJ databases">
        <title>Chromosome-level genome assembly of a cyprinid fish Onychostoma macrolepis by integration of Nanopore Sequencing, Bionano and Hi-C technology.</title>
        <authorList>
            <person name="Wang D."/>
        </authorList>
    </citation>
    <scope>NUCLEOTIDE SEQUENCE [LARGE SCALE GENOMIC DNA]</scope>
    <source>
        <strain evidence="7">SWU-2019</strain>
        <tissue evidence="7">Muscle</tissue>
    </source>
</reference>
<dbReference type="PANTHER" id="PTHR24171:SF8">
    <property type="entry name" value="BRCA1-ASSOCIATED RING DOMAIN PROTEIN 1"/>
    <property type="match status" value="1"/>
</dbReference>
<feature type="compositionally biased region" description="Polar residues" evidence="5">
    <location>
        <begin position="21"/>
        <end position="33"/>
    </location>
</feature>
<dbReference type="SUPFAM" id="SSF48403">
    <property type="entry name" value="Ankyrin repeat"/>
    <property type="match status" value="1"/>
</dbReference>
<dbReference type="Pfam" id="PF00023">
    <property type="entry name" value="Ank"/>
    <property type="match status" value="1"/>
</dbReference>
<comment type="pathway">
    <text evidence="1">Protein modification; protein ubiquitination.</text>
</comment>
<feature type="repeat" description="ANK" evidence="4">
    <location>
        <begin position="291"/>
        <end position="323"/>
    </location>
</feature>
<dbReference type="OrthoDB" id="539213at2759"/>
<dbReference type="EMBL" id="JAAMOB010000017">
    <property type="protein sequence ID" value="KAF4102634.1"/>
    <property type="molecule type" value="Genomic_DNA"/>
</dbReference>
<feature type="region of interest" description="Disordered" evidence="5">
    <location>
        <begin position="17"/>
        <end position="46"/>
    </location>
</feature>
<dbReference type="PROSITE" id="PS50088">
    <property type="entry name" value="ANK_REPEAT"/>
    <property type="match status" value="7"/>
</dbReference>
<evidence type="ECO:0000313" key="8">
    <source>
        <dbReference type="Proteomes" id="UP000579812"/>
    </source>
</evidence>
<dbReference type="UniPathway" id="UPA00143"/>
<evidence type="ECO:0000259" key="6">
    <source>
        <dbReference type="PROSITE" id="PS50225"/>
    </source>
</evidence>
<keyword evidence="3 4" id="KW-0040">ANK repeat</keyword>
<feature type="repeat" description="ANK" evidence="4">
    <location>
        <begin position="127"/>
        <end position="159"/>
    </location>
</feature>
<evidence type="ECO:0000256" key="3">
    <source>
        <dbReference type="ARBA" id="ARBA00023043"/>
    </source>
</evidence>
<dbReference type="SMART" id="SM00969">
    <property type="entry name" value="SOCS_box"/>
    <property type="match status" value="1"/>
</dbReference>
<feature type="repeat" description="ANK" evidence="4">
    <location>
        <begin position="226"/>
        <end position="258"/>
    </location>
</feature>
<dbReference type="Pfam" id="PF07525">
    <property type="entry name" value="SOCS_box"/>
    <property type="match status" value="1"/>
</dbReference>
<keyword evidence="2" id="KW-0677">Repeat</keyword>
<dbReference type="InterPro" id="IPR036770">
    <property type="entry name" value="Ankyrin_rpt-contain_sf"/>
</dbReference>
<name>A0A7J6C6J0_9TELE</name>
<evidence type="ECO:0000313" key="7">
    <source>
        <dbReference type="EMBL" id="KAF4102634.1"/>
    </source>
</evidence>
<accession>A0A7J6C6J0</accession>
<sequence length="541" mass="58942">MTRFSYAEYIALFRSSDTKRNSSPQKTSLSSGGAANRDETDPPQVRSSVRTAHVQSASEDDWTALHEAAHRGQTHCVRTLLTDPGVCVDKRTLQEQTPLLLALHGPHLECVRSLLEAGADPDISNKNKETPLYKACEQESISAVKLLLAFGAAVNQRCYRGWTALHEAARRGNAALCETLLRARAAVDARNADDITPAIEAARHGRTDALAQLIRNGAGVNAQTCDGNTALTEACRHGHTETVKLLLKHHADANKATNAGLLPLHIASQHGHDEIVSSLLPVSSRVRVRRSGISPLHLAAEHDRRTVLSLLIESGFDINSKLSPERSAGFQDRRVSVLYCAVAARNTRAAAALLRAGADPNTDPCSPLLLAARHGCLETVALLLEHGAHVNASPAAGFPALLLHTHQLDLLQCLLDHGCDARACFTCDTHHTHLRARTGATDAELKFCDWISSSCWRHTAGRLIDLLLDYVGNVQLCSSIRDLLLDQPEWTSIKEKTSSPRALTHLCRLKIREQLGPRRLRSVESLPLPGPMLRYLSSRGL</sequence>
<dbReference type="AlphaFoldDB" id="A0A7J6C6J0"/>
<dbReference type="PRINTS" id="PR01415">
    <property type="entry name" value="ANKYRIN"/>
</dbReference>
<dbReference type="SMART" id="SM00253">
    <property type="entry name" value="SOCS"/>
    <property type="match status" value="1"/>
</dbReference>
<dbReference type="GO" id="GO:0016567">
    <property type="term" value="P:protein ubiquitination"/>
    <property type="evidence" value="ECO:0007669"/>
    <property type="project" value="UniProtKB-UniPathway"/>
</dbReference>
<dbReference type="FunFam" id="1.10.750.20:FF:000001">
    <property type="entry name" value="Ankyrin repeat and SOCS box containing 1"/>
    <property type="match status" value="1"/>
</dbReference>
<dbReference type="Pfam" id="PF13606">
    <property type="entry name" value="Ank_3"/>
    <property type="match status" value="1"/>
</dbReference>
<dbReference type="Pfam" id="PF12796">
    <property type="entry name" value="Ank_2"/>
    <property type="match status" value="3"/>
</dbReference>
<dbReference type="Gene3D" id="1.10.750.20">
    <property type="entry name" value="SOCS box"/>
    <property type="match status" value="1"/>
</dbReference>
<feature type="repeat" description="ANK" evidence="4">
    <location>
        <begin position="160"/>
        <end position="192"/>
    </location>
</feature>
<dbReference type="InterPro" id="IPR002110">
    <property type="entry name" value="Ankyrin_rpt"/>
</dbReference>
<dbReference type="PROSITE" id="PS50225">
    <property type="entry name" value="SOCS"/>
    <property type="match status" value="1"/>
</dbReference>
<dbReference type="Gene3D" id="1.25.40.20">
    <property type="entry name" value="Ankyrin repeat-containing domain"/>
    <property type="match status" value="4"/>
</dbReference>
<keyword evidence="8" id="KW-1185">Reference proteome</keyword>
<dbReference type="PANTHER" id="PTHR24171">
    <property type="entry name" value="ANKYRIN REPEAT DOMAIN-CONTAINING PROTEIN 39-RELATED"/>
    <property type="match status" value="1"/>
</dbReference>
<evidence type="ECO:0000256" key="4">
    <source>
        <dbReference type="PROSITE-ProRule" id="PRU00023"/>
    </source>
</evidence>
<gene>
    <name evidence="7" type="ORF">G5714_017434</name>
</gene>
<proteinExistence type="predicted"/>
<dbReference type="SUPFAM" id="SSF158235">
    <property type="entry name" value="SOCS box-like"/>
    <property type="match status" value="1"/>
</dbReference>
<feature type="domain" description="SOCS box" evidence="6">
    <location>
        <begin position="484"/>
        <end position="541"/>
    </location>
</feature>